<dbReference type="Pfam" id="PF14986">
    <property type="entry name" value="DUF4514"/>
    <property type="match status" value="1"/>
</dbReference>
<proteinExistence type="predicted"/>
<protein>
    <submittedName>
        <fullName evidence="2">Uncharacterized protein</fullName>
    </submittedName>
</protein>
<evidence type="ECO:0000313" key="2">
    <source>
        <dbReference type="EMBL" id="KAJ8365448.1"/>
    </source>
</evidence>
<comment type="caution">
    <text evidence="2">The sequence shown here is derived from an EMBL/GenBank/DDBJ whole genome shotgun (WGS) entry which is preliminary data.</text>
</comment>
<dbReference type="AlphaFoldDB" id="A0A9Q1J4F2"/>
<keyword evidence="1" id="KW-0472">Membrane</keyword>
<accession>A0A9Q1J4F2</accession>
<evidence type="ECO:0000313" key="3">
    <source>
        <dbReference type="Proteomes" id="UP001152622"/>
    </source>
</evidence>
<name>A0A9Q1J4F2_SYNKA</name>
<reference evidence="2" key="1">
    <citation type="journal article" date="2023" name="Science">
        <title>Genome structures resolve the early diversification of teleost fishes.</title>
        <authorList>
            <person name="Parey E."/>
            <person name="Louis A."/>
            <person name="Montfort J."/>
            <person name="Bouchez O."/>
            <person name="Roques C."/>
            <person name="Iampietro C."/>
            <person name="Lluch J."/>
            <person name="Castinel A."/>
            <person name="Donnadieu C."/>
            <person name="Desvignes T."/>
            <person name="Floi Bucao C."/>
            <person name="Jouanno E."/>
            <person name="Wen M."/>
            <person name="Mejri S."/>
            <person name="Dirks R."/>
            <person name="Jansen H."/>
            <person name="Henkel C."/>
            <person name="Chen W.J."/>
            <person name="Zahm M."/>
            <person name="Cabau C."/>
            <person name="Klopp C."/>
            <person name="Thompson A.W."/>
            <person name="Robinson-Rechavi M."/>
            <person name="Braasch I."/>
            <person name="Lecointre G."/>
            <person name="Bobe J."/>
            <person name="Postlethwait J.H."/>
            <person name="Berthelot C."/>
            <person name="Roest Crollius H."/>
            <person name="Guiguen Y."/>
        </authorList>
    </citation>
    <scope>NUCLEOTIDE SEQUENCE</scope>
    <source>
        <strain evidence="2">WJC10195</strain>
    </source>
</reference>
<dbReference type="Proteomes" id="UP001152622">
    <property type="component" value="Chromosome 4"/>
</dbReference>
<organism evidence="2 3">
    <name type="scientific">Synaphobranchus kaupii</name>
    <name type="common">Kaup's arrowtooth eel</name>
    <dbReference type="NCBI Taxonomy" id="118154"/>
    <lineage>
        <taxon>Eukaryota</taxon>
        <taxon>Metazoa</taxon>
        <taxon>Chordata</taxon>
        <taxon>Craniata</taxon>
        <taxon>Vertebrata</taxon>
        <taxon>Euteleostomi</taxon>
        <taxon>Actinopterygii</taxon>
        <taxon>Neopterygii</taxon>
        <taxon>Teleostei</taxon>
        <taxon>Anguilliformes</taxon>
        <taxon>Synaphobranchidae</taxon>
        <taxon>Synaphobranchus</taxon>
    </lineage>
</organism>
<dbReference type="InterPro" id="IPR029395">
    <property type="entry name" value="DUF4514"/>
</dbReference>
<keyword evidence="3" id="KW-1185">Reference proteome</keyword>
<sequence length="85" mass="9743">MVFLIDCLIMRVHGNDPNNADEKDYKYAVIGLLIGLFFSLCFLAIKFYMIKKQLLDIYLSDSKRPSLRTVELEMKYVGGVSGEMV</sequence>
<keyword evidence="1" id="KW-0812">Transmembrane</keyword>
<dbReference type="EMBL" id="JAINUF010000004">
    <property type="protein sequence ID" value="KAJ8365448.1"/>
    <property type="molecule type" value="Genomic_DNA"/>
</dbReference>
<keyword evidence="1" id="KW-1133">Transmembrane helix</keyword>
<feature type="transmembrane region" description="Helical" evidence="1">
    <location>
        <begin position="25"/>
        <end position="45"/>
    </location>
</feature>
<evidence type="ECO:0000256" key="1">
    <source>
        <dbReference type="SAM" id="Phobius"/>
    </source>
</evidence>
<gene>
    <name evidence="2" type="ORF">SKAU_G00142790</name>
</gene>
<dbReference type="OrthoDB" id="9450584at2759"/>